<feature type="region of interest" description="Disordered" evidence="1">
    <location>
        <begin position="22"/>
        <end position="60"/>
    </location>
</feature>
<evidence type="ECO:0008006" key="4">
    <source>
        <dbReference type="Google" id="ProtNLM"/>
    </source>
</evidence>
<feature type="compositionally biased region" description="Polar residues" evidence="1">
    <location>
        <begin position="30"/>
        <end position="60"/>
    </location>
</feature>
<proteinExistence type="predicted"/>
<organism evidence="2 3">
    <name type="scientific">Dokdonella fugitiva</name>
    <dbReference type="NCBI Taxonomy" id="328517"/>
    <lineage>
        <taxon>Bacteria</taxon>
        <taxon>Pseudomonadati</taxon>
        <taxon>Pseudomonadota</taxon>
        <taxon>Gammaproteobacteria</taxon>
        <taxon>Lysobacterales</taxon>
        <taxon>Rhodanobacteraceae</taxon>
        <taxon>Dokdonella</taxon>
    </lineage>
</organism>
<dbReference type="InterPro" id="IPR029058">
    <property type="entry name" value="AB_hydrolase_fold"/>
</dbReference>
<reference evidence="2 3" key="1">
    <citation type="journal article" date="2015" name="Stand. Genomic Sci.">
        <title>Genomic Encyclopedia of Bacterial and Archaeal Type Strains, Phase III: the genomes of soil and plant-associated and newly described type strains.</title>
        <authorList>
            <person name="Whitman W.B."/>
            <person name="Woyke T."/>
            <person name="Klenk H.P."/>
            <person name="Zhou Y."/>
            <person name="Lilburn T.G."/>
            <person name="Beck B.J."/>
            <person name="De Vos P."/>
            <person name="Vandamme P."/>
            <person name="Eisen J.A."/>
            <person name="Garrity G."/>
            <person name="Hugenholtz P."/>
            <person name="Kyrpides N.C."/>
        </authorList>
    </citation>
    <scope>NUCLEOTIDE SEQUENCE [LARGE SCALE GENOMIC DNA]</scope>
    <source>
        <strain evidence="2 3">A3</strain>
    </source>
</reference>
<gene>
    <name evidence="2" type="ORF">EV148_11347</name>
</gene>
<accession>A0A4R2HXH7</accession>
<dbReference type="AlphaFoldDB" id="A0A4R2HXH7"/>
<keyword evidence="3" id="KW-1185">Reference proteome</keyword>
<dbReference type="Proteomes" id="UP000294862">
    <property type="component" value="Unassembled WGS sequence"/>
</dbReference>
<dbReference type="SUPFAM" id="SSF53474">
    <property type="entry name" value="alpha/beta-Hydrolases"/>
    <property type="match status" value="1"/>
</dbReference>
<name>A0A4R2HXH7_9GAMM</name>
<evidence type="ECO:0000313" key="3">
    <source>
        <dbReference type="Proteomes" id="UP000294862"/>
    </source>
</evidence>
<dbReference type="Gene3D" id="3.40.50.1820">
    <property type="entry name" value="alpha/beta hydrolase"/>
    <property type="match status" value="1"/>
</dbReference>
<evidence type="ECO:0000256" key="1">
    <source>
        <dbReference type="SAM" id="MobiDB-lite"/>
    </source>
</evidence>
<dbReference type="EMBL" id="SLWQ01000013">
    <property type="protein sequence ID" value="TCO36303.1"/>
    <property type="molecule type" value="Genomic_DNA"/>
</dbReference>
<sequence length="106" mass="11119">MRAGLEGAEDRVTGLLTLAMTRAQYEGGPPTSNTSRPTAGCSTSISSTSPGARASRSTSRATIGARAYLRDVPDARLHLLDTGHFALEEEAPRIATLVDAFLGHHA</sequence>
<protein>
    <recommendedName>
        <fullName evidence="4">Alpha/beta hydrolase family protein</fullName>
    </recommendedName>
</protein>
<evidence type="ECO:0000313" key="2">
    <source>
        <dbReference type="EMBL" id="TCO36303.1"/>
    </source>
</evidence>
<comment type="caution">
    <text evidence="2">The sequence shown here is derived from an EMBL/GenBank/DDBJ whole genome shotgun (WGS) entry which is preliminary data.</text>
</comment>